<feature type="compositionally biased region" description="Low complexity" evidence="1">
    <location>
        <begin position="1631"/>
        <end position="1656"/>
    </location>
</feature>
<feature type="region of interest" description="Disordered" evidence="1">
    <location>
        <begin position="1614"/>
        <end position="1730"/>
    </location>
</feature>
<dbReference type="Proteomes" id="UP000002729">
    <property type="component" value="Unassembled WGS sequence"/>
</dbReference>
<evidence type="ECO:0000313" key="4">
    <source>
        <dbReference type="Proteomes" id="UP000002729"/>
    </source>
</evidence>
<dbReference type="GeneID" id="20225492"/>
<feature type="transmembrane region" description="Helical" evidence="2">
    <location>
        <begin position="1066"/>
        <end position="1088"/>
    </location>
</feature>
<feature type="region of interest" description="Disordered" evidence="1">
    <location>
        <begin position="1037"/>
        <end position="1061"/>
    </location>
</feature>
<feature type="region of interest" description="Disordered" evidence="1">
    <location>
        <begin position="1807"/>
        <end position="1846"/>
    </location>
</feature>
<dbReference type="OrthoDB" id="202871at2759"/>
<dbReference type="PANTHER" id="PTHR47771">
    <property type="entry name" value="LD27203P-RELATED"/>
    <property type="match status" value="1"/>
</dbReference>
<evidence type="ECO:0000256" key="2">
    <source>
        <dbReference type="SAM" id="Phobius"/>
    </source>
</evidence>
<keyword evidence="2" id="KW-0812">Transmembrane</keyword>
<proteinExistence type="predicted"/>
<feature type="compositionally biased region" description="Pro residues" evidence="1">
    <location>
        <begin position="1283"/>
        <end position="1315"/>
    </location>
</feature>
<feature type="compositionally biased region" description="Low complexity" evidence="1">
    <location>
        <begin position="1461"/>
        <end position="1485"/>
    </location>
</feature>
<keyword evidence="2" id="KW-1133">Transmembrane helix</keyword>
<evidence type="ECO:0000313" key="3">
    <source>
        <dbReference type="EMBL" id="EGB06376.1"/>
    </source>
</evidence>
<dbReference type="KEGG" id="aaf:AURANDRAFT_65751"/>
<organism evidence="4">
    <name type="scientific">Aureococcus anophagefferens</name>
    <name type="common">Harmful bloom alga</name>
    <dbReference type="NCBI Taxonomy" id="44056"/>
    <lineage>
        <taxon>Eukaryota</taxon>
        <taxon>Sar</taxon>
        <taxon>Stramenopiles</taxon>
        <taxon>Ochrophyta</taxon>
        <taxon>Pelagophyceae</taxon>
        <taxon>Pelagomonadales</taxon>
        <taxon>Pelagomonadaceae</taxon>
        <taxon>Aureococcus</taxon>
    </lineage>
</organism>
<accession>F0YF19</accession>
<dbReference type="EMBL" id="GL833135">
    <property type="protein sequence ID" value="EGB06376.1"/>
    <property type="molecule type" value="Genomic_DNA"/>
</dbReference>
<feature type="transmembrane region" description="Helical" evidence="2">
    <location>
        <begin position="2313"/>
        <end position="2332"/>
    </location>
</feature>
<name>F0YF19_AURAN</name>
<feature type="transmembrane region" description="Helical" evidence="2">
    <location>
        <begin position="2279"/>
        <end position="2301"/>
    </location>
</feature>
<feature type="transmembrane region" description="Helical" evidence="2">
    <location>
        <begin position="2043"/>
        <end position="2065"/>
    </location>
</feature>
<feature type="compositionally biased region" description="Polar residues" evidence="1">
    <location>
        <begin position="1441"/>
        <end position="1452"/>
    </location>
</feature>
<feature type="compositionally biased region" description="Pro residues" evidence="1">
    <location>
        <begin position="1815"/>
        <end position="1825"/>
    </location>
</feature>
<dbReference type="RefSeq" id="XP_009038952.1">
    <property type="nucleotide sequence ID" value="XM_009040704.1"/>
</dbReference>
<dbReference type="OMA" id="ANACSHT"/>
<reference evidence="3 4" key="1">
    <citation type="journal article" date="2011" name="Proc. Natl. Acad. Sci. U.S.A.">
        <title>Niche of harmful alga Aureococcus anophagefferens revealed through ecogenomics.</title>
        <authorList>
            <person name="Gobler C.J."/>
            <person name="Berry D.L."/>
            <person name="Dyhrman S.T."/>
            <person name="Wilhelm S.W."/>
            <person name="Salamov A."/>
            <person name="Lobanov A.V."/>
            <person name="Zhang Y."/>
            <person name="Collier J.L."/>
            <person name="Wurch L.L."/>
            <person name="Kustka A.B."/>
            <person name="Dill B.D."/>
            <person name="Shah M."/>
            <person name="VerBerkmoes N.C."/>
            <person name="Kuo A."/>
            <person name="Terry A."/>
            <person name="Pangilinan J."/>
            <person name="Lindquist E.A."/>
            <person name="Lucas S."/>
            <person name="Paulsen I.T."/>
            <person name="Hattenrath-Lehmann T.K."/>
            <person name="Talmage S.C."/>
            <person name="Walker E.A."/>
            <person name="Koch F."/>
            <person name="Burson A.M."/>
            <person name="Marcoval M.A."/>
            <person name="Tang Y.Z."/>
            <person name="Lecleir G.R."/>
            <person name="Coyne K.J."/>
            <person name="Berg G.M."/>
            <person name="Bertrand E.M."/>
            <person name="Saito M.A."/>
            <person name="Gladyshev V.N."/>
            <person name="Grigoriev I.V."/>
        </authorList>
    </citation>
    <scope>NUCLEOTIDE SEQUENCE [LARGE SCALE GENOMIC DNA]</scope>
    <source>
        <strain evidence="4">CCMP 1984</strain>
    </source>
</reference>
<feature type="compositionally biased region" description="Low complexity" evidence="1">
    <location>
        <begin position="1380"/>
        <end position="1392"/>
    </location>
</feature>
<feature type="compositionally biased region" description="Pro residues" evidence="1">
    <location>
        <begin position="1689"/>
        <end position="1729"/>
    </location>
</feature>
<feature type="compositionally biased region" description="Pro residues" evidence="1">
    <location>
        <begin position="1615"/>
        <end position="1630"/>
    </location>
</feature>
<feature type="compositionally biased region" description="Low complexity" evidence="1">
    <location>
        <begin position="1204"/>
        <end position="1222"/>
    </location>
</feature>
<dbReference type="PANTHER" id="PTHR47771:SF14">
    <property type="entry name" value="RH73259P"/>
    <property type="match status" value="1"/>
</dbReference>
<feature type="region of interest" description="Disordered" evidence="1">
    <location>
        <begin position="828"/>
        <end position="873"/>
    </location>
</feature>
<feature type="transmembrane region" description="Helical" evidence="2">
    <location>
        <begin position="2099"/>
        <end position="2122"/>
    </location>
</feature>
<feature type="compositionally biased region" description="Pro residues" evidence="1">
    <location>
        <begin position="1331"/>
        <end position="1379"/>
    </location>
</feature>
<feature type="compositionally biased region" description="Low complexity" evidence="1">
    <location>
        <begin position="1230"/>
        <end position="1282"/>
    </location>
</feature>
<feature type="compositionally biased region" description="Pro residues" evidence="1">
    <location>
        <begin position="680"/>
        <end position="702"/>
    </location>
</feature>
<feature type="compositionally biased region" description="Pro residues" evidence="1">
    <location>
        <begin position="2010"/>
        <end position="2028"/>
    </location>
</feature>
<feature type="compositionally biased region" description="Low complexity" evidence="1">
    <location>
        <begin position="545"/>
        <end position="562"/>
    </location>
</feature>
<feature type="compositionally biased region" description="Low complexity" evidence="1">
    <location>
        <begin position="570"/>
        <end position="622"/>
    </location>
</feature>
<feature type="region of interest" description="Disordered" evidence="1">
    <location>
        <begin position="1204"/>
        <end position="1571"/>
    </location>
</feature>
<feature type="compositionally biased region" description="Pro residues" evidence="1">
    <location>
        <begin position="1657"/>
        <end position="1679"/>
    </location>
</feature>
<feature type="transmembrane region" description="Helical" evidence="2">
    <location>
        <begin position="1109"/>
        <end position="1129"/>
    </location>
</feature>
<feature type="compositionally biased region" description="Pro residues" evidence="1">
    <location>
        <begin position="1393"/>
        <end position="1407"/>
    </location>
</feature>
<feature type="compositionally biased region" description="Pro residues" evidence="1">
    <location>
        <begin position="838"/>
        <end position="848"/>
    </location>
</feature>
<keyword evidence="4" id="KW-1185">Reference proteome</keyword>
<feature type="region of interest" description="Disordered" evidence="1">
    <location>
        <begin position="545"/>
        <end position="753"/>
    </location>
</feature>
<feature type="compositionally biased region" description="Low complexity" evidence="1">
    <location>
        <begin position="1316"/>
        <end position="1330"/>
    </location>
</feature>
<feature type="transmembrane region" description="Helical" evidence="2">
    <location>
        <begin position="2149"/>
        <end position="2174"/>
    </location>
</feature>
<feature type="compositionally biased region" description="Pro residues" evidence="1">
    <location>
        <begin position="1541"/>
        <end position="1554"/>
    </location>
</feature>
<keyword evidence="2" id="KW-0472">Membrane</keyword>
<protein>
    <submittedName>
        <fullName evidence="3">Uncharacterized protein</fullName>
    </submittedName>
</protein>
<feature type="compositionally biased region" description="Pro residues" evidence="1">
    <location>
        <begin position="712"/>
        <end position="752"/>
    </location>
</feature>
<evidence type="ECO:0000256" key="1">
    <source>
        <dbReference type="SAM" id="MobiDB-lite"/>
    </source>
</evidence>
<feature type="compositionally biased region" description="Low complexity" evidence="1">
    <location>
        <begin position="654"/>
        <end position="679"/>
    </location>
</feature>
<feature type="region of interest" description="Disordered" evidence="1">
    <location>
        <begin position="2008"/>
        <end position="2036"/>
    </location>
</feature>
<gene>
    <name evidence="3" type="ORF">AURANDRAFT_65751</name>
</gene>
<dbReference type="eggNOG" id="ENOG502S0FN">
    <property type="taxonomic scope" value="Eukaryota"/>
</dbReference>
<feature type="compositionally biased region" description="Polar residues" evidence="1">
    <location>
        <begin position="1421"/>
        <end position="1432"/>
    </location>
</feature>
<feature type="compositionally biased region" description="Pro residues" evidence="1">
    <location>
        <begin position="638"/>
        <end position="653"/>
    </location>
</feature>
<feature type="compositionally biased region" description="Pro residues" evidence="1">
    <location>
        <begin position="1037"/>
        <end position="1051"/>
    </location>
</feature>
<dbReference type="InParanoid" id="F0YF19"/>
<sequence length="2428" mass="248529">MVDVLLRYAPPGPDGSQVTFRVSRVPAEKKVSALRKAFLRAFAQKHGGSPTVEKLLRCADGAAARAAARCGNEALARGDRAGALAAYARAVTALDACRRLGGTGARDDGAAADAGCAAAVVYATVRLNCVEAHAAGGDAARAAAAATDAVDACRAVLRRGSAPPDRAARAARKLEARAAQKLEALAAAPPPRSRAARTAVAAAVEVPEGAKLGPLRVGFLGFDGRPRWGTFGPRDVGRRVDRAALEDDAPRARPPPYAWRRVELRGGGGVTWRGDAESHVLLRAVVSEAERARLEAIILALKDRGALRPNPSGPRRFFARYDHDVLPSLGAADADGPADLEGADLFATAANLFERVTRRVEGALGLDYRRGARDATLSRTLSVVEAGGFVHRHTDAYAAATGGERAAGDAPSAARDHLRCNIALRLAHCDSLRPVIDRRAVDVDDGDAWAFLASKREHETTATSFSAAYQHNTCDDYGTNYDDVYTGAALGFEFDSLASTCCYIYDANACSHTPTGVPSPMPSSTPTSAPTPLPTISFMPTFMPTSVPTTDPTSTPTSSPTNIPTPVPTGVPTSVPTSGPTNIPTMLPTTIPTSLPTSTPTVSPTVAPTVSPSLKPTDGPTVSPSPAPTPSPSTVTPCPSPVPTPVPTTPPSAAPSETPTGVPTSVPTSMPTVTPTSQPSTPPSPAPSGVPTGDPTPVPSGSPEPTASPTIAPTPSPSTVPTPAPSATPTPAPTPAPSASPTPAPTPAPAPSPTACRCTMDYGYAQNYGNFYYNPDGHISGSLPALNIDTNTLSDGFTWSEYLAAKTYTDGLYISGMSYDGHCVYKEQPDPTAAPTGVPIPAPSPRPTTAPVNLPPGETAKPSPKPSPMPTEYDTSVTVASAVVMNGLDPDDFNAKTDMKTAFRKTIASIIQSDEICPGGAADYETCIGEPVATLVRRRRRLLSVSATVDFDMYASVEGSTGAVTAGDDILSDVTTALSTSVSDGSFSSTLTAEAAATGGDASTGFASAAIDVSASTTAISASTVAIVVDTPLPTPNPTAAPSISPAPTPATPVGSKSSDDDDGGAVVIIIVVVVLVVVLAAGAGAFFMMKKGGGRLSVKALQGPMARLVVAAALLVGAAEATSFSAAYQHNTCDDYGTNYDDVYTGAALGFEFDSLASTCCYIYDANACSHTPTGVPSPMPSSTPTSAPTPLPTISFMPTFMPTSVPTTDPTSTPTSSPTNIPTPVPTGVPTSVPTSGPTNIPTMLPTTIPTSLPTSTPTVSPTVAPTVSPSLKPTDGPTVSPSPAPTPSPSTPTTPAPTATPTPAPTPKPSLTPFPSGTPTGAPSGTPSTPPSPHPTTPPSPAPTEIPTVRPTPVPTTPPSPVPTLPPTGMPTPVPTSNPTSTPTNTPTAMPTPVPTGVPTPAPTTTPTAEPSSVPTAVPTSLPTGCPSSEPSPAPTGVPTSEPSLNPTYDTPEPSGVPTSDPTFTPSSEPTSNPTSVPTGMPTTPPSPEPSSIPTSEPTYMTEHPSGVPTSVPTGVPTSEPSFAPSFPPTSVPTSVPTTPPSSLPTVPPTSAPTSRPTGMPTSVPTSAPSMICPSLAWLSGESDADNIKNSGNLDVRDVYIDACCRFKVTPCPSPVPTPVPTTPPSAAPSETPTGVPTSVPTSMPTVTPTSQPSTPPSPAPSGVPTGDPTPVPSGSPEPTASPTIAPTPSPSTVPTPAPSATPTPAPTPAPSATPTPAPTPAPSPSPTACRCTMDYGYAQNYGNFYYNPDGHISGSLPALNIDTNTLSDGFTWSEYLAAKTYTDGLYISGMSYDGHCVYKEQPDPSAAPTAVPIPAPTPRPTTAPVNLPPGETAKPSPKPSPMPTEYDTIVAVASAVVMNGLDPDDFNAKTDMKTAFRKTIASIIASDEICPGGAADYETCIGEPVATLVRRRRGLLSVSATVDFDMYATVEGSTGAVTAGDDILSDVTTALTTSVSDGSFASTLTTEAAATGGDASTGFASAAVDVTASTTAIAASTVAITVDTPLPSPDPTAAPSISPAPTPATPAGGGGGDDDDGGAMVIIIVVVVIVVVLAAGAGAFFMMQKGAGGSRPAVTRKRYESLLERRQKFPGFTKPALLTLGRVLVPSVVAAALGVSYYDNLSAWINENWLDASSIRFLSSDEIQFIPSFLTVISLLFSILAGNAFTVLYAQQETMYFALYAEVSEAKSLLEQMALVCAGRPFYKDALRAMKVYIKSDLRRLDVPPADLVARSPSQDPLESIMYLTSVGVPSVVYETVRDLRKARGYRLGAMQRKFPSLGIALLYVLAILELAAFPLLGAGTAVGAPQSIFNVQGALFGGLCGATTLVLRIIQELWRTSGGAFNVDVELTKMVRGLVEELDARATGAAALEGIREMPSDGGAEDAVRLDELRAEVADLEARLADPSDAAHERSRRFRVFGRSRGD</sequence>
<feature type="compositionally biased region" description="Low complexity" evidence="1">
    <location>
        <begin position="1408"/>
        <end position="1420"/>
    </location>
</feature>